<evidence type="ECO:0000313" key="2">
    <source>
        <dbReference type="Proteomes" id="UP001642464"/>
    </source>
</evidence>
<accession>A0ABP0LQS4</accession>
<organism evidence="1 2">
    <name type="scientific">Durusdinium trenchii</name>
    <dbReference type="NCBI Taxonomy" id="1381693"/>
    <lineage>
        <taxon>Eukaryota</taxon>
        <taxon>Sar</taxon>
        <taxon>Alveolata</taxon>
        <taxon>Dinophyceae</taxon>
        <taxon>Suessiales</taxon>
        <taxon>Symbiodiniaceae</taxon>
        <taxon>Durusdinium</taxon>
    </lineage>
</organism>
<proteinExistence type="predicted"/>
<gene>
    <name evidence="1" type="ORF">SCF082_LOCUS23901</name>
</gene>
<comment type="caution">
    <text evidence="1">The sequence shown here is derived from an EMBL/GenBank/DDBJ whole genome shotgun (WGS) entry which is preliminary data.</text>
</comment>
<dbReference type="EMBL" id="CAXAMM010017541">
    <property type="protein sequence ID" value="CAK9041348.1"/>
    <property type="molecule type" value="Genomic_DNA"/>
</dbReference>
<keyword evidence="2" id="KW-1185">Reference proteome</keyword>
<protein>
    <submittedName>
        <fullName evidence="1">Uncharacterized protein</fullName>
    </submittedName>
</protein>
<sequence>MQKVSEFAAFLIEARRCLTEEQREDHEAAREFCRSCCQAAGAEPAFDFLEDFWVAMTLAQCGLTEGGNIDGSGMGPRKHDNIQGLRKINPYQLESMVNTRYSTRSWPSFTQKRLVKVTYKPPSNYLTFSKY</sequence>
<evidence type="ECO:0000313" key="1">
    <source>
        <dbReference type="EMBL" id="CAK9041348.1"/>
    </source>
</evidence>
<reference evidence="1 2" key="1">
    <citation type="submission" date="2024-02" db="EMBL/GenBank/DDBJ databases">
        <authorList>
            <person name="Chen Y."/>
            <person name="Shah S."/>
            <person name="Dougan E. K."/>
            <person name="Thang M."/>
            <person name="Chan C."/>
        </authorList>
    </citation>
    <scope>NUCLEOTIDE SEQUENCE [LARGE SCALE GENOMIC DNA]</scope>
</reference>
<dbReference type="Proteomes" id="UP001642464">
    <property type="component" value="Unassembled WGS sequence"/>
</dbReference>
<name>A0ABP0LQS4_9DINO</name>